<comment type="similarity">
    <text evidence="1 7">Belongs to the N(4)/N(6)-methyltransferase family.</text>
</comment>
<comment type="caution">
    <text evidence="8">The sequence shown here is derived from an EMBL/GenBank/DDBJ whole genome shotgun (WGS) entry which is preliminary data.</text>
</comment>
<dbReference type="AlphaFoldDB" id="A0A0W0Y7B1"/>
<evidence type="ECO:0000256" key="5">
    <source>
        <dbReference type="ARBA" id="ARBA00022691"/>
    </source>
</evidence>
<keyword evidence="3 7" id="KW-0489">Methyltransferase</keyword>
<dbReference type="InterPro" id="IPR029063">
    <property type="entry name" value="SAM-dependent_MTases_sf"/>
</dbReference>
<dbReference type="STRING" id="45073.Lqui_0201"/>
<gene>
    <name evidence="8" type="primary">dam</name>
    <name evidence="8" type="ORF">Lqui_0201</name>
</gene>
<dbReference type="Gene3D" id="3.40.50.150">
    <property type="entry name" value="Vaccinia Virus protein VP39"/>
    <property type="match status" value="1"/>
</dbReference>
<keyword evidence="5 7" id="KW-0949">S-adenosyl-L-methionine</keyword>
<dbReference type="EC" id="2.1.1.72" evidence="2 7"/>
<dbReference type="Proteomes" id="UP000054618">
    <property type="component" value="Unassembled WGS sequence"/>
</dbReference>
<dbReference type="GO" id="GO:0032259">
    <property type="term" value="P:methylation"/>
    <property type="evidence" value="ECO:0007669"/>
    <property type="project" value="UniProtKB-KW"/>
</dbReference>
<evidence type="ECO:0000256" key="7">
    <source>
        <dbReference type="RuleBase" id="RU361257"/>
    </source>
</evidence>
<dbReference type="GO" id="GO:0009307">
    <property type="term" value="P:DNA restriction-modification system"/>
    <property type="evidence" value="ECO:0007669"/>
    <property type="project" value="InterPro"/>
</dbReference>
<evidence type="ECO:0000256" key="2">
    <source>
        <dbReference type="ARBA" id="ARBA00011900"/>
    </source>
</evidence>
<dbReference type="InterPro" id="IPR012263">
    <property type="entry name" value="M_m6A_EcoRV"/>
</dbReference>
<sequence length="273" mass="31854">MVKYRPFLKWAGNKYHCLNHILAHLKPARRLIEPFTGSGAVFLNSVYDSYLLAENNPDLVHLYQMVQNEGDRFISDCAELFTAENNVESLYYQYRDEFNHCTDLKRRGALFLYLNRHGYNGLCRYNKSGIYNVPFGRYKKPYFPRNELLNFYQQSQKAEFLLADFRSTFAQAKAGDIIYCDPPYVPLSRSSNFSSYTRTKFYEQDQIDLAILAKQSAEQGITVLISNHDTEFTRHHYKESQIITLKVPRMISCNAENRQMAKELIAVFDGYSS</sequence>
<dbReference type="NCBIfam" id="TIGR00571">
    <property type="entry name" value="dam"/>
    <property type="match status" value="1"/>
</dbReference>
<dbReference type="InterPro" id="IPR023095">
    <property type="entry name" value="Ade_MeTrfase_dom_2"/>
</dbReference>
<dbReference type="PROSITE" id="PS00092">
    <property type="entry name" value="N6_MTASE"/>
    <property type="match status" value="1"/>
</dbReference>
<dbReference type="PRINTS" id="PR00505">
    <property type="entry name" value="D12N6MTFRASE"/>
</dbReference>
<dbReference type="OrthoDB" id="9805629at2"/>
<dbReference type="EMBL" id="LNYS01000005">
    <property type="protein sequence ID" value="KTD52500.1"/>
    <property type="molecule type" value="Genomic_DNA"/>
</dbReference>
<evidence type="ECO:0000256" key="4">
    <source>
        <dbReference type="ARBA" id="ARBA00022679"/>
    </source>
</evidence>
<evidence type="ECO:0000256" key="3">
    <source>
        <dbReference type="ARBA" id="ARBA00022603"/>
    </source>
</evidence>
<evidence type="ECO:0000256" key="1">
    <source>
        <dbReference type="ARBA" id="ARBA00006594"/>
    </source>
</evidence>
<keyword evidence="9" id="KW-1185">Reference proteome</keyword>
<comment type="catalytic activity">
    <reaction evidence="6 7">
        <text>a 2'-deoxyadenosine in DNA + S-adenosyl-L-methionine = an N(6)-methyl-2'-deoxyadenosine in DNA + S-adenosyl-L-homocysteine + H(+)</text>
        <dbReference type="Rhea" id="RHEA:15197"/>
        <dbReference type="Rhea" id="RHEA-COMP:12418"/>
        <dbReference type="Rhea" id="RHEA-COMP:12419"/>
        <dbReference type="ChEBI" id="CHEBI:15378"/>
        <dbReference type="ChEBI" id="CHEBI:57856"/>
        <dbReference type="ChEBI" id="CHEBI:59789"/>
        <dbReference type="ChEBI" id="CHEBI:90615"/>
        <dbReference type="ChEBI" id="CHEBI:90616"/>
        <dbReference type="EC" id="2.1.1.72"/>
    </reaction>
</comment>
<dbReference type="PIRSF" id="PIRSF000398">
    <property type="entry name" value="M_m6A_EcoRV"/>
    <property type="match status" value="1"/>
</dbReference>
<evidence type="ECO:0000313" key="8">
    <source>
        <dbReference type="EMBL" id="KTD52500.1"/>
    </source>
</evidence>
<dbReference type="InterPro" id="IPR002052">
    <property type="entry name" value="DNA_methylase_N6_adenine_CS"/>
</dbReference>
<dbReference type="PANTHER" id="PTHR30481">
    <property type="entry name" value="DNA ADENINE METHYLASE"/>
    <property type="match status" value="1"/>
</dbReference>
<dbReference type="GO" id="GO:0006298">
    <property type="term" value="P:mismatch repair"/>
    <property type="evidence" value="ECO:0007669"/>
    <property type="project" value="TreeGrafter"/>
</dbReference>
<dbReference type="Pfam" id="PF02086">
    <property type="entry name" value="MethyltransfD12"/>
    <property type="match status" value="1"/>
</dbReference>
<dbReference type="PANTHER" id="PTHR30481:SF3">
    <property type="entry name" value="DNA ADENINE METHYLASE"/>
    <property type="match status" value="1"/>
</dbReference>
<dbReference type="GO" id="GO:1904047">
    <property type="term" value="F:S-adenosyl-L-methionine binding"/>
    <property type="evidence" value="ECO:0007669"/>
    <property type="project" value="TreeGrafter"/>
</dbReference>
<accession>A0A0W0Y7B1</accession>
<dbReference type="GO" id="GO:0043565">
    <property type="term" value="F:sequence-specific DNA binding"/>
    <property type="evidence" value="ECO:0007669"/>
    <property type="project" value="TreeGrafter"/>
</dbReference>
<dbReference type="GO" id="GO:0009007">
    <property type="term" value="F:site-specific DNA-methyltransferase (adenine-specific) activity"/>
    <property type="evidence" value="ECO:0007669"/>
    <property type="project" value="UniProtKB-UniRule"/>
</dbReference>
<dbReference type="Gene3D" id="1.10.1020.10">
    <property type="entry name" value="Adenine-specific Methyltransferase, Domain 2"/>
    <property type="match status" value="1"/>
</dbReference>
<dbReference type="RefSeq" id="WP_058506352.1">
    <property type="nucleotide sequence ID" value="NZ_CAAAIK010000032.1"/>
</dbReference>
<evidence type="ECO:0000256" key="6">
    <source>
        <dbReference type="ARBA" id="ARBA00047942"/>
    </source>
</evidence>
<reference evidence="8 9" key="1">
    <citation type="submission" date="2015-11" db="EMBL/GenBank/DDBJ databases">
        <title>Genomic analysis of 38 Legionella species identifies large and diverse effector repertoires.</title>
        <authorList>
            <person name="Burstein D."/>
            <person name="Amaro F."/>
            <person name="Zusman T."/>
            <person name="Lifshitz Z."/>
            <person name="Cohen O."/>
            <person name="Gilbert J.A."/>
            <person name="Pupko T."/>
            <person name="Shuman H.A."/>
            <person name="Segal G."/>
        </authorList>
    </citation>
    <scope>NUCLEOTIDE SEQUENCE [LARGE SCALE GENOMIC DNA]</scope>
    <source>
        <strain evidence="8 9">CDC#1442-AUS-E</strain>
    </source>
</reference>
<keyword evidence="4 7" id="KW-0808">Transferase</keyword>
<dbReference type="InterPro" id="IPR012327">
    <property type="entry name" value="MeTrfase_D12"/>
</dbReference>
<proteinExistence type="inferred from homology"/>
<name>A0A0W0Y7B1_9GAMM</name>
<protein>
    <recommendedName>
        <fullName evidence="2 7">Site-specific DNA-methyltransferase (adenine-specific)</fullName>
        <ecNumber evidence="2 7">2.1.1.72</ecNumber>
    </recommendedName>
</protein>
<dbReference type="PATRIC" id="fig|45073.5.peg.214"/>
<organism evidence="8 9">
    <name type="scientific">Legionella quinlivanii</name>
    <dbReference type="NCBI Taxonomy" id="45073"/>
    <lineage>
        <taxon>Bacteria</taxon>
        <taxon>Pseudomonadati</taxon>
        <taxon>Pseudomonadota</taxon>
        <taxon>Gammaproteobacteria</taxon>
        <taxon>Legionellales</taxon>
        <taxon>Legionellaceae</taxon>
        <taxon>Legionella</taxon>
    </lineage>
</organism>
<evidence type="ECO:0000313" key="9">
    <source>
        <dbReference type="Proteomes" id="UP000054618"/>
    </source>
</evidence>
<dbReference type="SUPFAM" id="SSF53335">
    <property type="entry name" value="S-adenosyl-L-methionine-dependent methyltransferases"/>
    <property type="match status" value="1"/>
</dbReference>